<evidence type="ECO:0000256" key="10">
    <source>
        <dbReference type="HAMAP-Rule" id="MF_01405"/>
    </source>
</evidence>
<evidence type="ECO:0000256" key="2">
    <source>
        <dbReference type="ARBA" id="ARBA00011738"/>
    </source>
</evidence>
<dbReference type="PANTHER" id="PTHR11067:SF9">
    <property type="entry name" value="INOSINE TRIPHOSPHATE PYROPHOSPHATASE"/>
    <property type="match status" value="1"/>
</dbReference>
<accession>A0A518GRF4</accession>
<dbReference type="InterPro" id="IPR002637">
    <property type="entry name" value="RdgB/HAM1"/>
</dbReference>
<evidence type="ECO:0000313" key="12">
    <source>
        <dbReference type="EMBL" id="QDV31162.1"/>
    </source>
</evidence>
<dbReference type="GO" id="GO:0036220">
    <property type="term" value="F:ITP diphosphatase activity"/>
    <property type="evidence" value="ECO:0007669"/>
    <property type="project" value="UniProtKB-UniRule"/>
</dbReference>
<evidence type="ECO:0000256" key="6">
    <source>
        <dbReference type="ARBA" id="ARBA00022842"/>
    </source>
</evidence>
<comment type="similarity">
    <text evidence="1 10 11">Belongs to the HAM1 NTPase family.</text>
</comment>
<comment type="catalytic activity">
    <reaction evidence="10">
        <text>ITP + H2O = IMP + diphosphate + H(+)</text>
        <dbReference type="Rhea" id="RHEA:29399"/>
        <dbReference type="ChEBI" id="CHEBI:15377"/>
        <dbReference type="ChEBI" id="CHEBI:15378"/>
        <dbReference type="ChEBI" id="CHEBI:33019"/>
        <dbReference type="ChEBI" id="CHEBI:58053"/>
        <dbReference type="ChEBI" id="CHEBI:61402"/>
        <dbReference type="EC" id="3.6.1.66"/>
    </reaction>
</comment>
<feature type="binding site" evidence="10">
    <location>
        <begin position="18"/>
        <end position="23"/>
    </location>
    <ligand>
        <name>substrate</name>
    </ligand>
</feature>
<dbReference type="GO" id="GO:0017111">
    <property type="term" value="F:ribonucleoside triphosphate phosphatase activity"/>
    <property type="evidence" value="ECO:0007669"/>
    <property type="project" value="InterPro"/>
</dbReference>
<evidence type="ECO:0000256" key="9">
    <source>
        <dbReference type="ARBA" id="ARBA00052017"/>
    </source>
</evidence>
<dbReference type="GO" id="GO:0000166">
    <property type="term" value="F:nucleotide binding"/>
    <property type="evidence" value="ECO:0007669"/>
    <property type="project" value="UniProtKB-KW"/>
</dbReference>
<dbReference type="GO" id="GO:0009117">
    <property type="term" value="P:nucleotide metabolic process"/>
    <property type="evidence" value="ECO:0007669"/>
    <property type="project" value="UniProtKB-KW"/>
</dbReference>
<feature type="binding site" evidence="10">
    <location>
        <begin position="192"/>
        <end position="193"/>
    </location>
    <ligand>
        <name>substrate</name>
    </ligand>
</feature>
<comment type="function">
    <text evidence="10">Pyrophosphatase that catalyzes the hydrolysis of nucleoside triphosphates to their monophosphate derivatives, with a high preference for the non-canonical purine nucleotides XTP (xanthosine triphosphate), dITP (deoxyinosine triphosphate) and ITP. Seems to function as a house-cleaning enzyme that removes non-canonical purine nucleotides from the nucleotide pool, thus preventing their incorporation into DNA/RNA and avoiding chromosomal lesions.</text>
</comment>
<dbReference type="HAMAP" id="MF_01405">
    <property type="entry name" value="Non_canon_purine_NTPase"/>
    <property type="match status" value="1"/>
</dbReference>
<keyword evidence="4 10" id="KW-0547">Nucleotide-binding</keyword>
<dbReference type="CDD" id="cd00515">
    <property type="entry name" value="HAM1"/>
    <property type="match status" value="1"/>
</dbReference>
<evidence type="ECO:0000256" key="8">
    <source>
        <dbReference type="ARBA" id="ARBA00051875"/>
    </source>
</evidence>
<gene>
    <name evidence="12" type="ORF">Spb1_31000</name>
</gene>
<feature type="binding site" evidence="10">
    <location>
        <position position="81"/>
    </location>
    <ligand>
        <name>substrate</name>
    </ligand>
</feature>
<comment type="subunit">
    <text evidence="2 10">Homodimer.</text>
</comment>
<dbReference type="GO" id="GO:0009146">
    <property type="term" value="P:purine nucleoside triphosphate catabolic process"/>
    <property type="evidence" value="ECO:0007669"/>
    <property type="project" value="UniProtKB-UniRule"/>
</dbReference>
<dbReference type="NCBIfam" id="TIGR00042">
    <property type="entry name" value="RdgB/HAM1 family non-canonical purine NTP pyrophosphatase"/>
    <property type="match status" value="1"/>
</dbReference>
<dbReference type="KEGG" id="peh:Spb1_31000"/>
<keyword evidence="6 10" id="KW-0460">Magnesium</keyword>
<feature type="binding site" evidence="10">
    <location>
        <position position="80"/>
    </location>
    <ligand>
        <name>Mg(2+)</name>
        <dbReference type="ChEBI" id="CHEBI:18420"/>
    </ligand>
</feature>
<dbReference type="GO" id="GO:0046872">
    <property type="term" value="F:metal ion binding"/>
    <property type="evidence" value="ECO:0007669"/>
    <property type="project" value="UniProtKB-KW"/>
</dbReference>
<dbReference type="Proteomes" id="UP000315349">
    <property type="component" value="Chromosome"/>
</dbReference>
<feature type="binding site" evidence="10">
    <location>
        <begin position="164"/>
        <end position="167"/>
    </location>
    <ligand>
        <name>substrate</name>
    </ligand>
</feature>
<organism evidence="12 13">
    <name type="scientific">Planctopirus ephydatiae</name>
    <dbReference type="NCBI Taxonomy" id="2528019"/>
    <lineage>
        <taxon>Bacteria</taxon>
        <taxon>Pseudomonadati</taxon>
        <taxon>Planctomycetota</taxon>
        <taxon>Planctomycetia</taxon>
        <taxon>Planctomycetales</taxon>
        <taxon>Planctomycetaceae</taxon>
        <taxon>Planctopirus</taxon>
    </lineage>
</organism>
<comment type="catalytic activity">
    <reaction evidence="8 10">
        <text>dITP + H2O = dIMP + diphosphate + H(+)</text>
        <dbReference type="Rhea" id="RHEA:28342"/>
        <dbReference type="ChEBI" id="CHEBI:15377"/>
        <dbReference type="ChEBI" id="CHEBI:15378"/>
        <dbReference type="ChEBI" id="CHEBI:33019"/>
        <dbReference type="ChEBI" id="CHEBI:61194"/>
        <dbReference type="ChEBI" id="CHEBI:61382"/>
        <dbReference type="EC" id="3.6.1.66"/>
    </reaction>
</comment>
<comment type="catalytic activity">
    <reaction evidence="9 10">
        <text>XTP + H2O = XMP + diphosphate + H(+)</text>
        <dbReference type="Rhea" id="RHEA:28610"/>
        <dbReference type="ChEBI" id="CHEBI:15377"/>
        <dbReference type="ChEBI" id="CHEBI:15378"/>
        <dbReference type="ChEBI" id="CHEBI:33019"/>
        <dbReference type="ChEBI" id="CHEBI:57464"/>
        <dbReference type="ChEBI" id="CHEBI:61314"/>
        <dbReference type="EC" id="3.6.1.66"/>
    </reaction>
</comment>
<feature type="active site" description="Proton acceptor" evidence="10">
    <location>
        <position position="80"/>
    </location>
</feature>
<dbReference type="FunFam" id="3.90.950.10:FF:000001">
    <property type="entry name" value="dITP/XTP pyrophosphatase"/>
    <property type="match status" value="1"/>
</dbReference>
<evidence type="ECO:0000313" key="13">
    <source>
        <dbReference type="Proteomes" id="UP000315349"/>
    </source>
</evidence>
<dbReference type="GO" id="GO:0035870">
    <property type="term" value="F:dITP diphosphatase activity"/>
    <property type="evidence" value="ECO:0007669"/>
    <property type="project" value="UniProtKB-UniRule"/>
</dbReference>
<dbReference type="PANTHER" id="PTHR11067">
    <property type="entry name" value="INOSINE TRIPHOSPHATE PYROPHOSPHATASE/HAM1 PROTEIN"/>
    <property type="match status" value="1"/>
</dbReference>
<dbReference type="OrthoDB" id="9807456at2"/>
<reference evidence="12 13" key="1">
    <citation type="submission" date="2019-02" db="EMBL/GenBank/DDBJ databases">
        <title>Deep-cultivation of Planctomycetes and their phenomic and genomic characterization uncovers novel biology.</title>
        <authorList>
            <person name="Wiegand S."/>
            <person name="Jogler M."/>
            <person name="Boedeker C."/>
            <person name="Pinto D."/>
            <person name="Vollmers J."/>
            <person name="Rivas-Marin E."/>
            <person name="Kohn T."/>
            <person name="Peeters S.H."/>
            <person name="Heuer A."/>
            <person name="Rast P."/>
            <person name="Oberbeckmann S."/>
            <person name="Bunk B."/>
            <person name="Jeske O."/>
            <person name="Meyerdierks A."/>
            <person name="Storesund J.E."/>
            <person name="Kallscheuer N."/>
            <person name="Luecker S."/>
            <person name="Lage O.M."/>
            <person name="Pohl T."/>
            <person name="Merkel B.J."/>
            <person name="Hornburger P."/>
            <person name="Mueller R.-W."/>
            <person name="Bruemmer F."/>
            <person name="Labrenz M."/>
            <person name="Spormann A.M."/>
            <person name="Op den Camp H."/>
            <person name="Overmann J."/>
            <person name="Amann R."/>
            <person name="Jetten M.S.M."/>
            <person name="Mascher T."/>
            <person name="Medema M.H."/>
            <person name="Devos D.P."/>
            <person name="Kaster A.-K."/>
            <person name="Ovreas L."/>
            <person name="Rohde M."/>
            <person name="Galperin M.Y."/>
            <person name="Jogler C."/>
        </authorList>
    </citation>
    <scope>NUCLEOTIDE SEQUENCE [LARGE SCALE GENOMIC DNA]</scope>
    <source>
        <strain evidence="12 13">Spb1</strain>
    </source>
</reference>
<comment type="cofactor">
    <cofactor evidence="10">
        <name>Mg(2+)</name>
        <dbReference type="ChEBI" id="CHEBI:18420"/>
    </cofactor>
    <text evidence="10">Binds 1 Mg(2+) ion per subunit.</text>
</comment>
<feature type="binding site" evidence="10">
    <location>
        <position position="187"/>
    </location>
    <ligand>
        <name>substrate</name>
    </ligand>
</feature>
<dbReference type="InterPro" id="IPR029001">
    <property type="entry name" value="ITPase-like_fam"/>
</dbReference>
<dbReference type="EC" id="3.6.1.66" evidence="10"/>
<comment type="caution">
    <text evidence="10">Lacks conserved residue(s) required for the propagation of feature annotation.</text>
</comment>
<keyword evidence="3 10" id="KW-0479">Metal-binding</keyword>
<dbReference type="Gene3D" id="3.90.950.10">
    <property type="match status" value="1"/>
</dbReference>
<dbReference type="InterPro" id="IPR020922">
    <property type="entry name" value="dITP/XTP_pyrophosphatase"/>
</dbReference>
<keyword evidence="5 10" id="KW-0378">Hydrolase</keyword>
<dbReference type="SUPFAM" id="SSF52972">
    <property type="entry name" value="ITPase-like"/>
    <property type="match status" value="1"/>
</dbReference>
<dbReference type="Pfam" id="PF01725">
    <property type="entry name" value="Ham1p_like"/>
    <property type="match status" value="1"/>
</dbReference>
<dbReference type="GO" id="GO:0005829">
    <property type="term" value="C:cytosol"/>
    <property type="evidence" value="ECO:0007669"/>
    <property type="project" value="TreeGrafter"/>
</dbReference>
<evidence type="ECO:0000256" key="1">
    <source>
        <dbReference type="ARBA" id="ARBA00008023"/>
    </source>
</evidence>
<name>A0A518GRF4_9PLAN</name>
<keyword evidence="13" id="KW-1185">Reference proteome</keyword>
<evidence type="ECO:0000256" key="5">
    <source>
        <dbReference type="ARBA" id="ARBA00022801"/>
    </source>
</evidence>
<dbReference type="GO" id="GO:0036222">
    <property type="term" value="F:XTP diphosphatase activity"/>
    <property type="evidence" value="ECO:0007669"/>
    <property type="project" value="UniProtKB-UniRule"/>
</dbReference>
<evidence type="ECO:0000256" key="3">
    <source>
        <dbReference type="ARBA" id="ARBA00022723"/>
    </source>
</evidence>
<proteinExistence type="inferred from homology"/>
<dbReference type="EMBL" id="CP036299">
    <property type="protein sequence ID" value="QDV31162.1"/>
    <property type="molecule type" value="Genomic_DNA"/>
</dbReference>
<evidence type="ECO:0000256" key="4">
    <source>
        <dbReference type="ARBA" id="ARBA00022741"/>
    </source>
</evidence>
<sequence length="211" mass="23543">MNKEFFQMHLAEPVVLSSRNRKKIGEVMELLAPWGIQVQGVSEFESIQDVAETGSTFAENADLKATTVARQLYRWTIAEDSGLCVPALGHAPGVYSARYAGEPSNDQRNNTKLLAEMSSLQGDDRAAYYVCHAVLSDPQGQIRVRVEGRCWGKILTQPSGNHGFGYDPLFLVPEYHLTFGQLAPAVKRHISHRARTFEQFIPLMITVLQSH</sequence>
<dbReference type="AlphaFoldDB" id="A0A518GRF4"/>
<evidence type="ECO:0000256" key="11">
    <source>
        <dbReference type="RuleBase" id="RU003781"/>
    </source>
</evidence>
<protein>
    <recommendedName>
        <fullName evidence="10">dITP/XTP pyrophosphatase</fullName>
        <ecNumber evidence="10">3.6.1.66</ecNumber>
    </recommendedName>
    <alternativeName>
        <fullName evidence="10">Non-canonical purine NTP pyrophosphatase</fullName>
    </alternativeName>
    <alternativeName>
        <fullName evidence="10">Non-standard purine NTP pyrophosphatase</fullName>
    </alternativeName>
    <alternativeName>
        <fullName evidence="10">Nucleoside-triphosphate diphosphatase</fullName>
    </alternativeName>
    <alternativeName>
        <fullName evidence="10">Nucleoside-triphosphate pyrophosphatase</fullName>
        <shortName evidence="10">NTPase</shortName>
    </alternativeName>
</protein>
<evidence type="ECO:0000256" key="7">
    <source>
        <dbReference type="ARBA" id="ARBA00023080"/>
    </source>
</evidence>
<keyword evidence="7 10" id="KW-0546">Nucleotide metabolism</keyword>